<dbReference type="Gene3D" id="3.30.300.30">
    <property type="match status" value="1"/>
</dbReference>
<dbReference type="Proteomes" id="UP000621386">
    <property type="component" value="Unassembled WGS sequence"/>
</dbReference>
<feature type="domain" description="AMP-binding enzyme C-terminal" evidence="2">
    <location>
        <begin position="439"/>
        <end position="508"/>
    </location>
</feature>
<dbReference type="PANTHER" id="PTHR45527">
    <property type="entry name" value="NONRIBOSOMAL PEPTIDE SYNTHETASE"/>
    <property type="match status" value="1"/>
</dbReference>
<dbReference type="PANTHER" id="PTHR45527:SF1">
    <property type="entry name" value="FATTY ACID SYNTHASE"/>
    <property type="match status" value="1"/>
</dbReference>
<dbReference type="InterPro" id="IPR010071">
    <property type="entry name" value="AA_adenyl_dom"/>
</dbReference>
<evidence type="ECO:0000259" key="2">
    <source>
        <dbReference type="Pfam" id="PF13193"/>
    </source>
</evidence>
<dbReference type="RefSeq" id="WP_201820206.1">
    <property type="nucleotide sequence ID" value="NZ_JAERRH010000007.1"/>
</dbReference>
<dbReference type="SUPFAM" id="SSF56801">
    <property type="entry name" value="Acetyl-CoA synthetase-like"/>
    <property type="match status" value="1"/>
</dbReference>
<dbReference type="NCBIfam" id="TIGR01733">
    <property type="entry name" value="AA-adenyl-dom"/>
    <property type="match status" value="1"/>
</dbReference>
<protein>
    <submittedName>
        <fullName evidence="3">Amino acid adenylation domain-containing protein</fullName>
    </submittedName>
</protein>
<sequence>MDKIALSEEALSIHQKINRTEAAYPAESLKELFEAAAARRPDAVAVVHRERRLTYRELNGLANSLSGRLRSAGVHPGDVVGLCVKRSPEMIIAMLSIIKCGATYLPYDRTWPDERLSGIFRQAGCIALLTDASDEMTARFGAMRVVPVDPAALNADEENPPLRVGPDSIAYIVFTSGSTGSPKGVPIRHRGVVRLVSDACFVSLDENAVIPQLASIFFDAAVFEIWGALLNGGTCVLYPSDHVRLSELKRVVRQNGVTAVFVTTALFNVIVDEAPGTFDGVRTILTGGEAHSLGHIERARKYYGNDRVVSVYGPTECSVFATYYPIRDSVQGDSALPIGLPIQNTSLYLVRDGVLCAPGEAGEVCLAGPGLSPGYLGMRELTKKKYVEYDIDGEKVTLYHTGDRGFFREDGNVVFQGRLDDQVKVNGFRIELGEITHFMNEVPHVKQSYVTTSEKESGEKVVVAFVVPADEACTPQACHDHLVRKVPGYMLPGEIHVRESLPLTGSGKVDRRALLSQRNDQEAPESQ</sequence>
<dbReference type="CDD" id="cd12117">
    <property type="entry name" value="A_NRPS_Srf_like"/>
    <property type="match status" value="1"/>
</dbReference>
<reference evidence="3 4" key="1">
    <citation type="submission" date="2021-01" db="EMBL/GenBank/DDBJ databases">
        <title>WGS of actinomycetes isolated from Thailand.</title>
        <authorList>
            <person name="Thawai C."/>
        </authorList>
    </citation>
    <scope>NUCLEOTIDE SEQUENCE [LARGE SCALE GENOMIC DNA]</scope>
    <source>
        <strain evidence="3 4">CH5-8</strain>
    </source>
</reference>
<dbReference type="InterPro" id="IPR025110">
    <property type="entry name" value="AMP-bd_C"/>
</dbReference>
<dbReference type="Pfam" id="PF00501">
    <property type="entry name" value="AMP-binding"/>
    <property type="match status" value="1"/>
</dbReference>
<organism evidence="3 4">
    <name type="scientific">Streptomyces musisoli</name>
    <dbReference type="NCBI Taxonomy" id="2802280"/>
    <lineage>
        <taxon>Bacteria</taxon>
        <taxon>Bacillati</taxon>
        <taxon>Actinomycetota</taxon>
        <taxon>Actinomycetes</taxon>
        <taxon>Kitasatosporales</taxon>
        <taxon>Streptomycetaceae</taxon>
        <taxon>Streptomyces</taxon>
    </lineage>
</organism>
<dbReference type="InterPro" id="IPR020845">
    <property type="entry name" value="AMP-binding_CS"/>
</dbReference>
<dbReference type="InterPro" id="IPR045851">
    <property type="entry name" value="AMP-bd_C_sf"/>
</dbReference>
<keyword evidence="4" id="KW-1185">Reference proteome</keyword>
<feature type="domain" description="AMP-dependent synthetase/ligase" evidence="1">
    <location>
        <begin position="33"/>
        <end position="376"/>
    </location>
</feature>
<gene>
    <name evidence="3" type="ORF">JK361_20145</name>
</gene>
<dbReference type="Gene3D" id="2.30.38.10">
    <property type="entry name" value="Luciferase, Domain 3"/>
    <property type="match status" value="1"/>
</dbReference>
<evidence type="ECO:0000313" key="4">
    <source>
        <dbReference type="Proteomes" id="UP000621386"/>
    </source>
</evidence>
<comment type="caution">
    <text evidence="3">The sequence shown here is derived from an EMBL/GenBank/DDBJ whole genome shotgun (WGS) entry which is preliminary data.</text>
</comment>
<evidence type="ECO:0000313" key="3">
    <source>
        <dbReference type="EMBL" id="MBL1106888.1"/>
    </source>
</evidence>
<dbReference type="PROSITE" id="PS00455">
    <property type="entry name" value="AMP_BINDING"/>
    <property type="match status" value="1"/>
</dbReference>
<dbReference type="Gene3D" id="3.40.50.980">
    <property type="match status" value="2"/>
</dbReference>
<evidence type="ECO:0000259" key="1">
    <source>
        <dbReference type="Pfam" id="PF00501"/>
    </source>
</evidence>
<proteinExistence type="predicted"/>
<dbReference type="EMBL" id="JAERRH010000007">
    <property type="protein sequence ID" value="MBL1106888.1"/>
    <property type="molecule type" value="Genomic_DNA"/>
</dbReference>
<dbReference type="Pfam" id="PF13193">
    <property type="entry name" value="AMP-binding_C"/>
    <property type="match status" value="1"/>
</dbReference>
<name>A0ABS1P3K4_9ACTN</name>
<dbReference type="InterPro" id="IPR000873">
    <property type="entry name" value="AMP-dep_synth/lig_dom"/>
</dbReference>
<accession>A0ABS1P3K4</accession>